<dbReference type="Proteomes" id="UP000011115">
    <property type="component" value="Unassembled WGS sequence"/>
</dbReference>
<dbReference type="PaxDb" id="4113-PGSC0003DMT400096607"/>
<accession>M1DYU4</accession>
<name>M1DYU4_SOLTU</name>
<evidence type="ECO:0000313" key="2">
    <source>
        <dbReference type="Proteomes" id="UP000011115"/>
    </source>
</evidence>
<evidence type="ECO:0000313" key="1">
    <source>
        <dbReference type="EnsemblPlants" id="PGSC0003DMT400096607"/>
    </source>
</evidence>
<sequence>MGELTLATCRMEWRVRLGSPRVTECRTSGIKPKGEELYSVDRQVDSADRQVDSVVTKNVLRRAIRRSKSGSLIHSAMRPLANFIAFLSWPSGSSRSESLGDPTLHRGITQRSADCSFLSRT</sequence>
<dbReference type="Gramene" id="PGSC0003DMT400096607">
    <property type="protein sequence ID" value="PGSC0003DMT400096607"/>
    <property type="gene ID" value="PGSC0003DMG400046178"/>
</dbReference>
<dbReference type="InParanoid" id="M1DYU4"/>
<dbReference type="EnsemblPlants" id="PGSC0003DMT400096607">
    <property type="protein sequence ID" value="PGSC0003DMT400096607"/>
    <property type="gene ID" value="PGSC0003DMG400046178"/>
</dbReference>
<dbReference type="HOGENOM" id="CLU_2042190_0_0_1"/>
<proteinExistence type="predicted"/>
<reference evidence="2" key="1">
    <citation type="journal article" date="2011" name="Nature">
        <title>Genome sequence and analysis of the tuber crop potato.</title>
        <authorList>
            <consortium name="The Potato Genome Sequencing Consortium"/>
        </authorList>
    </citation>
    <scope>NUCLEOTIDE SEQUENCE [LARGE SCALE GENOMIC DNA]</scope>
    <source>
        <strain evidence="2">cv. DM1-3 516 R44</strain>
    </source>
</reference>
<protein>
    <submittedName>
        <fullName evidence="1">Uncharacterized protein</fullName>
    </submittedName>
</protein>
<organism evidence="1 2">
    <name type="scientific">Solanum tuberosum</name>
    <name type="common">Potato</name>
    <dbReference type="NCBI Taxonomy" id="4113"/>
    <lineage>
        <taxon>Eukaryota</taxon>
        <taxon>Viridiplantae</taxon>
        <taxon>Streptophyta</taxon>
        <taxon>Embryophyta</taxon>
        <taxon>Tracheophyta</taxon>
        <taxon>Spermatophyta</taxon>
        <taxon>Magnoliopsida</taxon>
        <taxon>eudicotyledons</taxon>
        <taxon>Gunneridae</taxon>
        <taxon>Pentapetalae</taxon>
        <taxon>asterids</taxon>
        <taxon>lamiids</taxon>
        <taxon>Solanales</taxon>
        <taxon>Solanaceae</taxon>
        <taxon>Solanoideae</taxon>
        <taxon>Solaneae</taxon>
        <taxon>Solanum</taxon>
    </lineage>
</organism>
<keyword evidence="2" id="KW-1185">Reference proteome</keyword>
<dbReference type="AlphaFoldDB" id="M1DYU4"/>
<reference evidence="1" key="2">
    <citation type="submission" date="2015-06" db="UniProtKB">
        <authorList>
            <consortium name="EnsemblPlants"/>
        </authorList>
    </citation>
    <scope>IDENTIFICATION</scope>
    <source>
        <strain evidence="1">DM1-3 516 R44</strain>
    </source>
</reference>